<feature type="transmembrane region" description="Helical" evidence="1">
    <location>
        <begin position="38"/>
        <end position="56"/>
    </location>
</feature>
<gene>
    <name evidence="2" type="ORF">Q765_03645</name>
</gene>
<dbReference type="EMBL" id="JRLX01000002">
    <property type="protein sequence ID" value="KGO88153.1"/>
    <property type="molecule type" value="Genomic_DNA"/>
</dbReference>
<protein>
    <submittedName>
        <fullName evidence="2">Uncharacterized protein</fullName>
    </submittedName>
</protein>
<dbReference type="OrthoDB" id="9808652at2"/>
<name>A0A0A2M9S8_9FLAO</name>
<keyword evidence="1" id="KW-0472">Membrane</keyword>
<evidence type="ECO:0000313" key="2">
    <source>
        <dbReference type="EMBL" id="KGO88153.1"/>
    </source>
</evidence>
<evidence type="ECO:0000313" key="3">
    <source>
        <dbReference type="Proteomes" id="UP000030152"/>
    </source>
</evidence>
<dbReference type="Proteomes" id="UP000030152">
    <property type="component" value="Unassembled WGS sequence"/>
</dbReference>
<proteinExistence type="predicted"/>
<evidence type="ECO:0000256" key="1">
    <source>
        <dbReference type="SAM" id="Phobius"/>
    </source>
</evidence>
<organism evidence="2 3">
    <name type="scientific">Flavobacterium rivuli WB 3.3-2 = DSM 21788</name>
    <dbReference type="NCBI Taxonomy" id="1121895"/>
    <lineage>
        <taxon>Bacteria</taxon>
        <taxon>Pseudomonadati</taxon>
        <taxon>Bacteroidota</taxon>
        <taxon>Flavobacteriia</taxon>
        <taxon>Flavobacteriales</taxon>
        <taxon>Flavobacteriaceae</taxon>
        <taxon>Flavobacterium</taxon>
    </lineage>
</organism>
<comment type="caution">
    <text evidence="2">The sequence shown here is derived from an EMBL/GenBank/DDBJ whole genome shotgun (WGS) entry which is preliminary data.</text>
</comment>
<sequence length="138" mass="15095">MASKYLIVLLILSVVGFVTLGVKRLLLLRQGFHPERKPINWVMIGLLAILTIFLVSCSNKTPETPAEVAGAEREQQSVVVTRIDGKTTDVHKVIDGKGNVTATVTTSTRGDNGEIVTEEKTFTGTRAEVDAKIKEFKK</sequence>
<accession>A0A0A2M9S8</accession>
<keyword evidence="3" id="KW-1185">Reference proteome</keyword>
<feature type="transmembrane region" description="Helical" evidence="1">
    <location>
        <begin position="6"/>
        <end position="26"/>
    </location>
</feature>
<dbReference type="AlphaFoldDB" id="A0A0A2M9S8"/>
<dbReference type="RefSeq" id="WP_020212181.1">
    <property type="nucleotide sequence ID" value="NZ_JRLX01000002.1"/>
</dbReference>
<keyword evidence="1" id="KW-1133">Transmembrane helix</keyword>
<reference evidence="2 3" key="1">
    <citation type="submission" date="2013-09" db="EMBL/GenBank/DDBJ databases">
        <authorList>
            <person name="Zeng Z."/>
            <person name="Chen C."/>
        </authorList>
    </citation>
    <scope>NUCLEOTIDE SEQUENCE [LARGE SCALE GENOMIC DNA]</scope>
    <source>
        <strain evidence="2 3">WB 3.3-2</strain>
    </source>
</reference>
<keyword evidence="1" id="KW-0812">Transmembrane</keyword>